<organism evidence="2 3">
    <name type="scientific">Clathrospora elynae</name>
    <dbReference type="NCBI Taxonomy" id="706981"/>
    <lineage>
        <taxon>Eukaryota</taxon>
        <taxon>Fungi</taxon>
        <taxon>Dikarya</taxon>
        <taxon>Ascomycota</taxon>
        <taxon>Pezizomycotina</taxon>
        <taxon>Dothideomycetes</taxon>
        <taxon>Pleosporomycetidae</taxon>
        <taxon>Pleosporales</taxon>
        <taxon>Diademaceae</taxon>
        <taxon>Clathrospora</taxon>
    </lineage>
</organism>
<dbReference type="InterPro" id="IPR052895">
    <property type="entry name" value="HetReg/Transcr_Mod"/>
</dbReference>
<gene>
    <name evidence="2" type="ORF">EJ02DRAFT_327277</name>
</gene>
<dbReference type="InterPro" id="IPR010730">
    <property type="entry name" value="HET"/>
</dbReference>
<evidence type="ECO:0000259" key="1">
    <source>
        <dbReference type="Pfam" id="PF06985"/>
    </source>
</evidence>
<dbReference type="EMBL" id="ML976150">
    <property type="protein sequence ID" value="KAF1937176.1"/>
    <property type="molecule type" value="Genomic_DNA"/>
</dbReference>
<name>A0A6A5SFB8_9PLEO</name>
<dbReference type="PANTHER" id="PTHR24148">
    <property type="entry name" value="ANKYRIN REPEAT DOMAIN-CONTAINING PROTEIN 39 HOMOLOG-RELATED"/>
    <property type="match status" value="1"/>
</dbReference>
<dbReference type="PANTHER" id="PTHR24148:SF73">
    <property type="entry name" value="HET DOMAIN PROTEIN (AFU_ORTHOLOGUE AFUA_8G01020)"/>
    <property type="match status" value="1"/>
</dbReference>
<feature type="non-terminal residue" evidence="2">
    <location>
        <position position="1"/>
    </location>
</feature>
<dbReference type="Proteomes" id="UP000800038">
    <property type="component" value="Unassembled WGS sequence"/>
</dbReference>
<feature type="domain" description="Heterokaryon incompatibility" evidence="1">
    <location>
        <begin position="30"/>
        <end position="113"/>
    </location>
</feature>
<dbReference type="OrthoDB" id="2157530at2759"/>
<sequence length="114" mass="13148">EILLVKLQPGRWTDPIVCELTNAQLDFAKYQALSYVWGSPRATRSIRLDGPTYPVTSNLESELRHQRERFGDELVLWVDALCINQEDVEERTQQVQLMGLMYDKCTEGIVYLGD</sequence>
<dbReference type="Pfam" id="PF06985">
    <property type="entry name" value="HET"/>
    <property type="match status" value="1"/>
</dbReference>
<dbReference type="AlphaFoldDB" id="A0A6A5SFB8"/>
<accession>A0A6A5SFB8</accession>
<reference evidence="2" key="1">
    <citation type="journal article" date="2020" name="Stud. Mycol.">
        <title>101 Dothideomycetes genomes: a test case for predicting lifestyles and emergence of pathogens.</title>
        <authorList>
            <person name="Haridas S."/>
            <person name="Albert R."/>
            <person name="Binder M."/>
            <person name="Bloem J."/>
            <person name="Labutti K."/>
            <person name="Salamov A."/>
            <person name="Andreopoulos B."/>
            <person name="Baker S."/>
            <person name="Barry K."/>
            <person name="Bills G."/>
            <person name="Bluhm B."/>
            <person name="Cannon C."/>
            <person name="Castanera R."/>
            <person name="Culley D."/>
            <person name="Daum C."/>
            <person name="Ezra D."/>
            <person name="Gonzalez J."/>
            <person name="Henrissat B."/>
            <person name="Kuo A."/>
            <person name="Liang C."/>
            <person name="Lipzen A."/>
            <person name="Lutzoni F."/>
            <person name="Magnuson J."/>
            <person name="Mondo S."/>
            <person name="Nolan M."/>
            <person name="Ohm R."/>
            <person name="Pangilinan J."/>
            <person name="Park H.-J."/>
            <person name="Ramirez L."/>
            <person name="Alfaro M."/>
            <person name="Sun H."/>
            <person name="Tritt A."/>
            <person name="Yoshinaga Y."/>
            <person name="Zwiers L.-H."/>
            <person name="Turgeon B."/>
            <person name="Goodwin S."/>
            <person name="Spatafora J."/>
            <person name="Crous P."/>
            <person name="Grigoriev I."/>
        </authorList>
    </citation>
    <scope>NUCLEOTIDE SEQUENCE</scope>
    <source>
        <strain evidence="2">CBS 161.51</strain>
    </source>
</reference>
<feature type="non-terminal residue" evidence="2">
    <location>
        <position position="114"/>
    </location>
</feature>
<evidence type="ECO:0000313" key="3">
    <source>
        <dbReference type="Proteomes" id="UP000800038"/>
    </source>
</evidence>
<keyword evidence="3" id="KW-1185">Reference proteome</keyword>
<evidence type="ECO:0000313" key="2">
    <source>
        <dbReference type="EMBL" id="KAF1937176.1"/>
    </source>
</evidence>
<proteinExistence type="predicted"/>
<protein>
    <submittedName>
        <fullName evidence="2">HET-domain-containing protein</fullName>
    </submittedName>
</protein>